<protein>
    <submittedName>
        <fullName evidence="1">Uncharacterized protein</fullName>
    </submittedName>
</protein>
<dbReference type="EMBL" id="SMCR01000001">
    <property type="protein sequence ID" value="TCW00389.1"/>
    <property type="molecule type" value="Genomic_DNA"/>
</dbReference>
<name>A0A4R3Z5N5_9GAMM</name>
<dbReference type="RefSeq" id="WP_131863951.1">
    <property type="nucleotide sequence ID" value="NZ_SMCR01000001.1"/>
</dbReference>
<dbReference type="InterPro" id="IPR056950">
    <property type="entry name" value="Phage_tail_terminator_3"/>
</dbReference>
<proteinExistence type="predicted"/>
<comment type="caution">
    <text evidence="1">The sequence shown here is derived from an EMBL/GenBank/DDBJ whole genome shotgun (WGS) entry which is preliminary data.</text>
</comment>
<dbReference type="OrthoDB" id="6580129at2"/>
<sequence>MTPPMHKRVRNWMVDAGLTDNFIVQVLAWNDTGKLADRFIVFRPNGGANIHSELAAEYYVLVDVVSAKGVTEFQRADDTVQAIIQYVQDNPQPNDCIGYIENLGGIPSPVQTTEGRLVYRLQFAVTYGE</sequence>
<evidence type="ECO:0000313" key="1">
    <source>
        <dbReference type="EMBL" id="TCW00389.1"/>
    </source>
</evidence>
<dbReference type="Proteomes" id="UP000295719">
    <property type="component" value="Unassembled WGS sequence"/>
</dbReference>
<accession>A0A4R3Z5N5</accession>
<dbReference type="Pfam" id="PF23842">
    <property type="entry name" value="Phage_tail_terminator_3"/>
    <property type="match status" value="1"/>
</dbReference>
<evidence type="ECO:0000313" key="2">
    <source>
        <dbReference type="Proteomes" id="UP000295719"/>
    </source>
</evidence>
<dbReference type="AlphaFoldDB" id="A0A4R3Z5N5"/>
<gene>
    <name evidence="1" type="ORF">EDC52_101739</name>
</gene>
<organism evidence="1 2">
    <name type="scientific">Biostraticola tofi</name>
    <dbReference type="NCBI Taxonomy" id="466109"/>
    <lineage>
        <taxon>Bacteria</taxon>
        <taxon>Pseudomonadati</taxon>
        <taxon>Pseudomonadota</taxon>
        <taxon>Gammaproteobacteria</taxon>
        <taxon>Enterobacterales</taxon>
        <taxon>Bruguierivoracaceae</taxon>
        <taxon>Biostraticola</taxon>
    </lineage>
</organism>
<keyword evidence="2" id="KW-1185">Reference proteome</keyword>
<reference evidence="1 2" key="1">
    <citation type="submission" date="2019-03" db="EMBL/GenBank/DDBJ databases">
        <title>Genomic Encyclopedia of Type Strains, Phase IV (KMG-IV): sequencing the most valuable type-strain genomes for metagenomic binning, comparative biology and taxonomic classification.</title>
        <authorList>
            <person name="Goeker M."/>
        </authorList>
    </citation>
    <scope>NUCLEOTIDE SEQUENCE [LARGE SCALE GENOMIC DNA]</scope>
    <source>
        <strain evidence="1 2">DSM 19580</strain>
    </source>
</reference>